<evidence type="ECO:0000313" key="1">
    <source>
        <dbReference type="EMBL" id="CAL1400179.1"/>
    </source>
</evidence>
<accession>A0AAV2FQI1</accession>
<gene>
    <name evidence="1" type="ORF">LTRI10_LOCUS40325</name>
</gene>
<name>A0AAV2FQI1_9ROSI</name>
<evidence type="ECO:0000313" key="2">
    <source>
        <dbReference type="Proteomes" id="UP001497516"/>
    </source>
</evidence>
<dbReference type="Proteomes" id="UP001497516">
    <property type="component" value="Chromosome 7"/>
</dbReference>
<dbReference type="AlphaFoldDB" id="A0AAV2FQI1"/>
<organism evidence="1 2">
    <name type="scientific">Linum trigynum</name>
    <dbReference type="NCBI Taxonomy" id="586398"/>
    <lineage>
        <taxon>Eukaryota</taxon>
        <taxon>Viridiplantae</taxon>
        <taxon>Streptophyta</taxon>
        <taxon>Embryophyta</taxon>
        <taxon>Tracheophyta</taxon>
        <taxon>Spermatophyta</taxon>
        <taxon>Magnoliopsida</taxon>
        <taxon>eudicotyledons</taxon>
        <taxon>Gunneridae</taxon>
        <taxon>Pentapetalae</taxon>
        <taxon>rosids</taxon>
        <taxon>fabids</taxon>
        <taxon>Malpighiales</taxon>
        <taxon>Linaceae</taxon>
        <taxon>Linum</taxon>
    </lineage>
</organism>
<reference evidence="1 2" key="1">
    <citation type="submission" date="2024-04" db="EMBL/GenBank/DDBJ databases">
        <authorList>
            <person name="Fracassetti M."/>
        </authorList>
    </citation>
    <scope>NUCLEOTIDE SEQUENCE [LARGE SCALE GENOMIC DNA]</scope>
</reference>
<proteinExistence type="predicted"/>
<sequence>MMPTGDDSYGDRRLCDGGENDCAMAARRRRNRCWRRRRQPAGEEGRRWSAGWLERRESNNGCREGELLATRKTAKLNLCPSLRFLGFSNRDSCDVRHFGCGGDCVDRLFRQGAEEVRRGVGRLGS</sequence>
<protein>
    <submittedName>
        <fullName evidence="1">Uncharacterized protein</fullName>
    </submittedName>
</protein>
<dbReference type="EMBL" id="OZ034820">
    <property type="protein sequence ID" value="CAL1400179.1"/>
    <property type="molecule type" value="Genomic_DNA"/>
</dbReference>
<keyword evidence="2" id="KW-1185">Reference proteome</keyword>